<keyword evidence="1" id="KW-0175">Coiled coil</keyword>
<dbReference type="AlphaFoldDB" id="A0A922SPT9"/>
<dbReference type="Proteomes" id="UP000249757">
    <property type="component" value="Unassembled WGS sequence"/>
</dbReference>
<comment type="caution">
    <text evidence="3">The sequence shown here is derived from an EMBL/GenBank/DDBJ whole genome shotgun (WGS) entry which is preliminary data.</text>
</comment>
<keyword evidence="4" id="KW-1185">Reference proteome</keyword>
<evidence type="ECO:0000256" key="2">
    <source>
        <dbReference type="SAM" id="MobiDB-lite"/>
    </source>
</evidence>
<name>A0A922SPT9_9PLEO</name>
<proteinExistence type="predicted"/>
<dbReference type="EMBL" id="NRDI02000031">
    <property type="protein sequence ID" value="KAI1507926.1"/>
    <property type="molecule type" value="Genomic_DNA"/>
</dbReference>
<reference evidence="4" key="1">
    <citation type="journal article" date="2022" name="Microb. Genom.">
        <title>A global pangenome for the wheat fungal pathogen Pyrenophora tritici-repentis and prediction of effector protein structural homology.</title>
        <authorList>
            <person name="Moolhuijzen P.M."/>
            <person name="See P.T."/>
            <person name="Shi G."/>
            <person name="Powell H.R."/>
            <person name="Cockram J."/>
            <person name="Jorgensen L.N."/>
            <person name="Benslimane H."/>
            <person name="Strelkov S.E."/>
            <person name="Turner J."/>
            <person name="Liu Z."/>
            <person name="Moffat C.S."/>
        </authorList>
    </citation>
    <scope>NUCLEOTIDE SEQUENCE [LARGE SCALE GENOMIC DNA]</scope>
</reference>
<sequence length="110" mass="11985">MYAGGEVEGLYVGQSISGLILESAKNALLVKAVSSQHSGDEQFTELSYVINQNSDFQKRNTELSKQVETLSQQVKDGKSEVASLNKALELAAEDGQRKKPRRGKTSVVKN</sequence>
<protein>
    <submittedName>
        <fullName evidence="3">Uncharacterized protein</fullName>
    </submittedName>
</protein>
<accession>A0A922SPT9</accession>
<organism evidence="3 4">
    <name type="scientific">Pyrenophora tritici-repentis</name>
    <dbReference type="NCBI Taxonomy" id="45151"/>
    <lineage>
        <taxon>Eukaryota</taxon>
        <taxon>Fungi</taxon>
        <taxon>Dikarya</taxon>
        <taxon>Ascomycota</taxon>
        <taxon>Pezizomycotina</taxon>
        <taxon>Dothideomycetes</taxon>
        <taxon>Pleosporomycetidae</taxon>
        <taxon>Pleosporales</taxon>
        <taxon>Pleosporineae</taxon>
        <taxon>Pleosporaceae</taxon>
        <taxon>Pyrenophora</taxon>
    </lineage>
</organism>
<evidence type="ECO:0000313" key="3">
    <source>
        <dbReference type="EMBL" id="KAI1507926.1"/>
    </source>
</evidence>
<feature type="coiled-coil region" evidence="1">
    <location>
        <begin position="53"/>
        <end position="87"/>
    </location>
</feature>
<evidence type="ECO:0000256" key="1">
    <source>
        <dbReference type="SAM" id="Coils"/>
    </source>
</evidence>
<feature type="region of interest" description="Disordered" evidence="2">
    <location>
        <begin position="91"/>
        <end position="110"/>
    </location>
</feature>
<evidence type="ECO:0000313" key="4">
    <source>
        <dbReference type="Proteomes" id="UP000249757"/>
    </source>
</evidence>
<gene>
    <name evidence="3" type="ORF">Ptr86124_013180</name>
</gene>